<dbReference type="Proteomes" id="UP000325458">
    <property type="component" value="Chromosome"/>
</dbReference>
<reference evidence="2 4" key="1">
    <citation type="submission" date="2016-09" db="EMBL/GenBank/DDBJ databases">
        <title>Streptomyces platensis DSM40041, a candidate organism with high potential of specific P450 cytochromes.</title>
        <authorList>
            <person name="Grumaz C."/>
            <person name="Vainshtein Y."/>
            <person name="Kirstahler P."/>
            <person name="Sohn K."/>
        </authorList>
    </citation>
    <scope>NUCLEOTIDE SEQUENCE [LARGE SCALE GENOMIC DNA]</scope>
    <source>
        <strain evidence="2 4">DSM 40041</strain>
    </source>
</reference>
<protein>
    <submittedName>
        <fullName evidence="3">Uncharacterized protein</fullName>
    </submittedName>
</protein>
<feature type="transmembrane region" description="Helical" evidence="1">
    <location>
        <begin position="37"/>
        <end position="58"/>
    </location>
</feature>
<evidence type="ECO:0000313" key="2">
    <source>
        <dbReference type="EMBL" id="OSY34866.1"/>
    </source>
</evidence>
<evidence type="ECO:0000313" key="4">
    <source>
        <dbReference type="Proteomes" id="UP000194225"/>
    </source>
</evidence>
<organism evidence="3 5">
    <name type="scientific">Streptomyces platensis</name>
    <dbReference type="NCBI Taxonomy" id="58346"/>
    <lineage>
        <taxon>Bacteria</taxon>
        <taxon>Bacillati</taxon>
        <taxon>Actinomycetota</taxon>
        <taxon>Actinomycetes</taxon>
        <taxon>Kitasatosporales</taxon>
        <taxon>Streptomycetaceae</taxon>
        <taxon>Streptomyces</taxon>
    </lineage>
</organism>
<feature type="transmembrane region" description="Helical" evidence="1">
    <location>
        <begin position="90"/>
        <end position="110"/>
    </location>
</feature>
<dbReference type="EMBL" id="CP023691">
    <property type="protein sequence ID" value="QEV52412.1"/>
    <property type="molecule type" value="Genomic_DNA"/>
</dbReference>
<dbReference type="Proteomes" id="UP000194225">
    <property type="component" value="Unassembled WGS sequence"/>
</dbReference>
<gene>
    <name evidence="2" type="ORF">BG653_07344</name>
    <name evidence="3" type="ORF">CP981_12720</name>
</gene>
<dbReference type="EMBL" id="MIGA01000111">
    <property type="protein sequence ID" value="OSY34866.1"/>
    <property type="molecule type" value="Genomic_DNA"/>
</dbReference>
<sequence>MQAVGAVVESASYVGVPSDVRGLRDRSLVMGVLVRRLLCVVGVLLLVVGSLLVVRSLLLRDTLLLVRGLLVLGPVLLRVLLRGRVTLQRGLVLLLSVRLLVGLLVLYVRLLSVRLLMLRVRLLLWVGEVGVRGAGVLGVRARRSLVGAVGLRPVRTGRVRTLGRVRVSGVAARVGRGMRAAVVLAG</sequence>
<keyword evidence="1" id="KW-1133">Transmembrane helix</keyword>
<keyword evidence="1" id="KW-0812">Transmembrane</keyword>
<reference evidence="3 5" key="2">
    <citation type="submission" date="2017-09" db="EMBL/GenBank/DDBJ databases">
        <authorList>
            <person name="Lee N."/>
            <person name="Cho B.-K."/>
        </authorList>
    </citation>
    <scope>NUCLEOTIDE SEQUENCE [LARGE SCALE GENOMIC DNA]</scope>
    <source>
        <strain evidence="3 5">ATCC 23948</strain>
    </source>
</reference>
<evidence type="ECO:0000313" key="5">
    <source>
        <dbReference type="Proteomes" id="UP000325458"/>
    </source>
</evidence>
<feature type="transmembrane region" description="Helical" evidence="1">
    <location>
        <begin position="64"/>
        <end position="81"/>
    </location>
</feature>
<evidence type="ECO:0000313" key="3">
    <source>
        <dbReference type="EMBL" id="QEV52412.1"/>
    </source>
</evidence>
<evidence type="ECO:0000256" key="1">
    <source>
        <dbReference type="SAM" id="Phobius"/>
    </source>
</evidence>
<keyword evidence="1" id="KW-0472">Membrane</keyword>
<dbReference type="KEGG" id="spla:CP981_12720"/>
<proteinExistence type="predicted"/>
<name>A0AAE6TM86_STRPT</name>
<accession>A0AAE6TM86</accession>
<dbReference type="AlphaFoldDB" id="A0AAE6TM86"/>
<keyword evidence="4" id="KW-1185">Reference proteome</keyword>